<evidence type="ECO:0000256" key="5">
    <source>
        <dbReference type="ARBA" id="ARBA00023014"/>
    </source>
</evidence>
<keyword evidence="9" id="KW-1185">Reference proteome</keyword>
<dbReference type="InterPro" id="IPR041921">
    <property type="entry name" value="NuoE_N"/>
</dbReference>
<dbReference type="EMBL" id="CASHTH010004421">
    <property type="protein sequence ID" value="CAI8057080.1"/>
    <property type="molecule type" value="Genomic_DNA"/>
</dbReference>
<sequence length="159" mass="16922">MEDDTRAKITDAVDNQPQSTVTVLSSLLAIEDAIGYIPEAAVEAVARRMDATINDVWAVATFYPNFRFDPPAEHRVEVCWGPSCHIMGATAIIAAAHDALNLPGEGDTPDGKATLRYNTCLGACAHAPVMAIDHHLAGRITPESARARIGSMLSSDSAH</sequence>
<dbReference type="GO" id="GO:0046872">
    <property type="term" value="F:metal ion binding"/>
    <property type="evidence" value="ECO:0007669"/>
    <property type="project" value="UniProtKB-KW"/>
</dbReference>
<dbReference type="Gene3D" id="3.40.30.10">
    <property type="entry name" value="Glutaredoxin"/>
    <property type="match status" value="1"/>
</dbReference>
<evidence type="ECO:0000256" key="7">
    <source>
        <dbReference type="PIRSR" id="PIRSR000216-1"/>
    </source>
</evidence>
<dbReference type="PANTHER" id="PTHR43342:SF1">
    <property type="entry name" value="BIFURCATING [FEFE] HYDROGENASE GAMMA SUBUNIT"/>
    <property type="match status" value="1"/>
</dbReference>
<comment type="similarity">
    <text evidence="1">Belongs to the complex I 24 kDa subunit family.</text>
</comment>
<dbReference type="GO" id="GO:0016491">
    <property type="term" value="F:oxidoreductase activity"/>
    <property type="evidence" value="ECO:0007669"/>
    <property type="project" value="InterPro"/>
</dbReference>
<evidence type="ECO:0000256" key="2">
    <source>
        <dbReference type="ARBA" id="ARBA00022714"/>
    </source>
</evidence>
<evidence type="ECO:0000256" key="1">
    <source>
        <dbReference type="ARBA" id="ARBA00010643"/>
    </source>
</evidence>
<dbReference type="Proteomes" id="UP001174909">
    <property type="component" value="Unassembled WGS sequence"/>
</dbReference>
<dbReference type="Gene3D" id="1.10.10.1590">
    <property type="entry name" value="NADH-quinone oxidoreductase subunit E"/>
    <property type="match status" value="1"/>
</dbReference>
<dbReference type="InterPro" id="IPR036249">
    <property type="entry name" value="Thioredoxin-like_sf"/>
</dbReference>
<keyword evidence="2 7" id="KW-0001">2Fe-2S</keyword>
<dbReference type="InterPro" id="IPR042128">
    <property type="entry name" value="NuoE_dom"/>
</dbReference>
<dbReference type="GO" id="GO:0051537">
    <property type="term" value="F:2 iron, 2 sulfur cluster binding"/>
    <property type="evidence" value="ECO:0007669"/>
    <property type="project" value="UniProtKB-KW"/>
</dbReference>
<evidence type="ECO:0000256" key="3">
    <source>
        <dbReference type="ARBA" id="ARBA00022723"/>
    </source>
</evidence>
<name>A0AA35TYX5_GEOBA</name>
<organism evidence="8 9">
    <name type="scientific">Geodia barretti</name>
    <name type="common">Barrett's horny sponge</name>
    <dbReference type="NCBI Taxonomy" id="519541"/>
    <lineage>
        <taxon>Eukaryota</taxon>
        <taxon>Metazoa</taxon>
        <taxon>Porifera</taxon>
        <taxon>Demospongiae</taxon>
        <taxon>Heteroscleromorpha</taxon>
        <taxon>Tetractinellida</taxon>
        <taxon>Astrophorina</taxon>
        <taxon>Geodiidae</taxon>
        <taxon>Geodia</taxon>
    </lineage>
</organism>
<keyword evidence="4 7" id="KW-0408">Iron</keyword>
<dbReference type="InterPro" id="IPR002023">
    <property type="entry name" value="NuoE-like"/>
</dbReference>
<dbReference type="InterPro" id="IPR028431">
    <property type="entry name" value="NADP_DH_HndA-like"/>
</dbReference>
<feature type="binding site" evidence="7">
    <location>
        <position position="84"/>
    </location>
    <ligand>
        <name>[2Fe-2S] cluster</name>
        <dbReference type="ChEBI" id="CHEBI:190135"/>
    </ligand>
</feature>
<gene>
    <name evidence="8" type="ORF">GBAR_LOCUS31091</name>
</gene>
<evidence type="ECO:0000256" key="6">
    <source>
        <dbReference type="ARBA" id="ARBA00034078"/>
    </source>
</evidence>
<dbReference type="SUPFAM" id="SSF52833">
    <property type="entry name" value="Thioredoxin-like"/>
    <property type="match status" value="1"/>
</dbReference>
<evidence type="ECO:0000313" key="8">
    <source>
        <dbReference type="EMBL" id="CAI8057080.1"/>
    </source>
</evidence>
<feature type="binding site" evidence="7">
    <location>
        <position position="79"/>
    </location>
    <ligand>
        <name>[2Fe-2S] cluster</name>
        <dbReference type="ChEBI" id="CHEBI:190135"/>
    </ligand>
</feature>
<proteinExistence type="inferred from homology"/>
<keyword evidence="5 7" id="KW-0411">Iron-sulfur</keyword>
<dbReference type="Pfam" id="PF01257">
    <property type="entry name" value="2Fe-2S_thioredx"/>
    <property type="match status" value="1"/>
</dbReference>
<dbReference type="AlphaFoldDB" id="A0AA35TYX5"/>
<comment type="cofactor">
    <cofactor evidence="7">
        <name>[2Fe-2S] cluster</name>
        <dbReference type="ChEBI" id="CHEBI:190135"/>
    </cofactor>
    <text evidence="7">Binds 1 [2Fe-2S] cluster.</text>
</comment>
<dbReference type="CDD" id="cd03064">
    <property type="entry name" value="TRX_Fd_NuoE"/>
    <property type="match status" value="1"/>
</dbReference>
<feature type="binding site" evidence="7">
    <location>
        <position position="120"/>
    </location>
    <ligand>
        <name>[2Fe-2S] cluster</name>
        <dbReference type="ChEBI" id="CHEBI:190135"/>
    </ligand>
</feature>
<accession>A0AA35TYX5</accession>
<evidence type="ECO:0000256" key="4">
    <source>
        <dbReference type="ARBA" id="ARBA00023004"/>
    </source>
</evidence>
<reference evidence="8" key="1">
    <citation type="submission" date="2023-03" db="EMBL/GenBank/DDBJ databases">
        <authorList>
            <person name="Steffen K."/>
            <person name="Cardenas P."/>
        </authorList>
    </citation>
    <scope>NUCLEOTIDE SEQUENCE</scope>
</reference>
<comment type="cofactor">
    <cofactor evidence="6">
        <name>[2Fe-2S] cluster</name>
        <dbReference type="ChEBI" id="CHEBI:190135"/>
    </cofactor>
</comment>
<protein>
    <submittedName>
        <fullName evidence="8">NADH-quinone oxidoreductase subunit E</fullName>
    </submittedName>
</protein>
<feature type="binding site" evidence="7">
    <location>
        <position position="124"/>
    </location>
    <ligand>
        <name>[2Fe-2S] cluster</name>
        <dbReference type="ChEBI" id="CHEBI:190135"/>
    </ligand>
</feature>
<dbReference type="PANTHER" id="PTHR43342">
    <property type="entry name" value="NADH-QUINONE OXIDOREDUCTASE, E SUBUNIT"/>
    <property type="match status" value="1"/>
</dbReference>
<evidence type="ECO:0000313" key="9">
    <source>
        <dbReference type="Proteomes" id="UP001174909"/>
    </source>
</evidence>
<keyword evidence="3 7" id="KW-0479">Metal-binding</keyword>
<comment type="caution">
    <text evidence="8">The sequence shown here is derived from an EMBL/GenBank/DDBJ whole genome shotgun (WGS) entry which is preliminary data.</text>
</comment>
<dbReference type="PIRSF" id="PIRSF000216">
    <property type="entry name" value="NADH_DH_24kDa"/>
    <property type="match status" value="1"/>
</dbReference>